<feature type="region of interest" description="Disordered" evidence="1">
    <location>
        <begin position="192"/>
        <end position="216"/>
    </location>
</feature>
<feature type="region of interest" description="Disordered" evidence="1">
    <location>
        <begin position="343"/>
        <end position="409"/>
    </location>
</feature>
<dbReference type="GeneID" id="4354112"/>
<accession>Q0C9J4</accession>
<dbReference type="RefSeq" id="XP_001218262.1">
    <property type="nucleotide sequence ID" value="XM_001218261.1"/>
</dbReference>
<dbReference type="HOGENOM" id="CLU_352306_0_0_1"/>
<proteinExistence type="predicted"/>
<protein>
    <submittedName>
        <fullName evidence="2">Uncharacterized protein</fullName>
    </submittedName>
</protein>
<feature type="region of interest" description="Disordered" evidence="1">
    <location>
        <begin position="591"/>
        <end position="614"/>
    </location>
</feature>
<dbReference type="eggNOG" id="ENOG502S9CJ">
    <property type="taxonomic scope" value="Eukaryota"/>
</dbReference>
<dbReference type="STRING" id="341663.Q0C9J4"/>
<sequence length="798" mass="89009">MFGWNSALGLPTVGAQPEIERRPPPPPTTLDFPAYDPLTPTDHHDPEASLREIHQILASIRKPQDISREKFRAFNVRVESDLPAARIVRQDAGSHSVPALPWEDTSPHAAPVMEDGSPCLLENGNPYPAKERFEVLKNELLFDNDDAFREVARLSPREGRERVRVAQARKFWMGLERLAGYWDASLDEYFERPATPEPTPDADKMQNHTPPQEAQPKLVERYKGRRIGAGHEMPEDIREETVRALAEMAAWPFGCQVALPMLPPRLAVRTLLFPVRQTFGAARSPRDRQLARSGVMEGPVFVAQCRPETTFRGPDDTPGTGMGETCDLFREIGGMLLTAQERARQGTTEVRPGEGKWWTTSPRWGGAPNDAVGDTTNNGINSDEKPETESVGGARKRSKYDRPLGLRRGSRKMTNAEKWKLVQPGPSLWDRRMRYIQIGKNPASPFDDIYMLSSINHHIAILHLRVHRRYLEVMTTGQSDFPPESDTPEQAWHELRLRRTRCRSYRWSASQRHRNVKSRHGMSTILRRANYAAGILRLRDAITQAANRMQAPSEARSSANDEGCCHLRAGGRVGVCAYGAFMGRIFPHTRTGTAQDESSKSSAWPPIRGQAGGTFARRNTQKSKSYVYEADPMAIVSSQNQSVALGLTDSRRREAIKATRIAPRLDREESLLRARMDSVVRGLASAPGPLIVELGLGLAVLSVLRVTHAYLTHDIHDDINNILTGLAAMQADSDIGSVRDVISRGIPKENSTDRVVAVRPPLSRSRGPEVLLKHRSTKPPDPANQARGTNATTKREDT</sequence>
<dbReference type="Proteomes" id="UP000007963">
    <property type="component" value="Unassembled WGS sequence"/>
</dbReference>
<feature type="region of interest" description="Disordered" evidence="1">
    <location>
        <begin position="750"/>
        <end position="798"/>
    </location>
</feature>
<name>Q0C9J4_ASPTN</name>
<dbReference type="OrthoDB" id="5407653at2759"/>
<feature type="region of interest" description="Disordered" evidence="1">
    <location>
        <begin position="12"/>
        <end position="47"/>
    </location>
</feature>
<evidence type="ECO:0000256" key="1">
    <source>
        <dbReference type="SAM" id="MobiDB-lite"/>
    </source>
</evidence>
<feature type="compositionally biased region" description="Polar residues" evidence="1">
    <location>
        <begin position="591"/>
        <end position="602"/>
    </location>
</feature>
<dbReference type="EMBL" id="CH476608">
    <property type="protein sequence ID" value="EAU29831.1"/>
    <property type="molecule type" value="Genomic_DNA"/>
</dbReference>
<dbReference type="VEuPathDB" id="FungiDB:ATEG_09640"/>
<dbReference type="AlphaFoldDB" id="Q0C9J4"/>
<evidence type="ECO:0000313" key="3">
    <source>
        <dbReference type="Proteomes" id="UP000007963"/>
    </source>
</evidence>
<reference evidence="3" key="1">
    <citation type="submission" date="2005-09" db="EMBL/GenBank/DDBJ databases">
        <title>Annotation of the Aspergillus terreus NIH2624 genome.</title>
        <authorList>
            <person name="Birren B.W."/>
            <person name="Lander E.S."/>
            <person name="Galagan J.E."/>
            <person name="Nusbaum C."/>
            <person name="Devon K."/>
            <person name="Henn M."/>
            <person name="Ma L.-J."/>
            <person name="Jaffe D.B."/>
            <person name="Butler J."/>
            <person name="Alvarez P."/>
            <person name="Gnerre S."/>
            <person name="Grabherr M."/>
            <person name="Kleber M."/>
            <person name="Mauceli E.W."/>
            <person name="Brockman W."/>
            <person name="Rounsley S."/>
            <person name="Young S.K."/>
            <person name="LaButti K."/>
            <person name="Pushparaj V."/>
            <person name="DeCaprio D."/>
            <person name="Crawford M."/>
            <person name="Koehrsen M."/>
            <person name="Engels R."/>
            <person name="Montgomery P."/>
            <person name="Pearson M."/>
            <person name="Howarth C."/>
            <person name="Larson L."/>
            <person name="Luoma S."/>
            <person name="White J."/>
            <person name="Alvarado L."/>
            <person name="Kodira C.D."/>
            <person name="Zeng Q."/>
            <person name="Oleary S."/>
            <person name="Yandava C."/>
            <person name="Denning D.W."/>
            <person name="Nierman W.C."/>
            <person name="Milne T."/>
            <person name="Madden K."/>
        </authorList>
    </citation>
    <scope>NUCLEOTIDE SEQUENCE [LARGE SCALE GENOMIC DNA]</scope>
    <source>
        <strain evidence="3">NIH 2624 / FGSC A1156</strain>
    </source>
</reference>
<gene>
    <name evidence="2" type="ORF">ATEG_09640</name>
</gene>
<organism evidence="2 3">
    <name type="scientific">Aspergillus terreus (strain NIH 2624 / FGSC A1156)</name>
    <dbReference type="NCBI Taxonomy" id="341663"/>
    <lineage>
        <taxon>Eukaryota</taxon>
        <taxon>Fungi</taxon>
        <taxon>Dikarya</taxon>
        <taxon>Ascomycota</taxon>
        <taxon>Pezizomycotina</taxon>
        <taxon>Eurotiomycetes</taxon>
        <taxon>Eurotiomycetidae</taxon>
        <taxon>Eurotiales</taxon>
        <taxon>Aspergillaceae</taxon>
        <taxon>Aspergillus</taxon>
        <taxon>Aspergillus subgen. Circumdati</taxon>
    </lineage>
</organism>
<evidence type="ECO:0000313" key="2">
    <source>
        <dbReference type="EMBL" id="EAU29831.1"/>
    </source>
</evidence>